<dbReference type="eggNOG" id="ENOG50337CN">
    <property type="taxonomic scope" value="Bacteria"/>
</dbReference>
<accession>H8KQD6</accession>
<dbReference type="AlphaFoldDB" id="H8KQD6"/>
<keyword evidence="2" id="KW-1185">Reference proteome</keyword>
<dbReference type="EMBL" id="CP003349">
    <property type="protein sequence ID" value="AFD06552.1"/>
    <property type="molecule type" value="Genomic_DNA"/>
</dbReference>
<dbReference type="Proteomes" id="UP000007590">
    <property type="component" value="Chromosome"/>
</dbReference>
<dbReference type="KEGG" id="scn:Solca_1473"/>
<organism evidence="1 2">
    <name type="scientific">Solitalea canadensis (strain ATCC 29591 / DSM 3403 / JCM 21819 / LMG 8368 / NBRC 15130 / NCIMB 12057 / USAM 9D)</name>
    <name type="common">Flexibacter canadensis</name>
    <dbReference type="NCBI Taxonomy" id="929556"/>
    <lineage>
        <taxon>Bacteria</taxon>
        <taxon>Pseudomonadati</taxon>
        <taxon>Bacteroidota</taxon>
        <taxon>Sphingobacteriia</taxon>
        <taxon>Sphingobacteriales</taxon>
        <taxon>Sphingobacteriaceae</taxon>
        <taxon>Solitalea</taxon>
    </lineage>
</organism>
<dbReference type="HOGENOM" id="CLU_1914842_0_0_10"/>
<name>H8KQD6_SOLCM</name>
<evidence type="ECO:0000313" key="1">
    <source>
        <dbReference type="EMBL" id="AFD06552.1"/>
    </source>
</evidence>
<dbReference type="STRING" id="929556.Solca_1473"/>
<reference evidence="1" key="1">
    <citation type="submission" date="2012-02" db="EMBL/GenBank/DDBJ databases">
        <title>The complete genome of Solitalea canadensis DSM 3403.</title>
        <authorList>
            <consortium name="US DOE Joint Genome Institute (JGI-PGF)"/>
            <person name="Lucas S."/>
            <person name="Copeland A."/>
            <person name="Lapidus A."/>
            <person name="Glavina del Rio T."/>
            <person name="Dalin E."/>
            <person name="Tice H."/>
            <person name="Bruce D."/>
            <person name="Goodwin L."/>
            <person name="Pitluck S."/>
            <person name="Peters L."/>
            <person name="Ovchinnikova G."/>
            <person name="Lu M."/>
            <person name="Kyrpides N."/>
            <person name="Mavromatis K."/>
            <person name="Ivanova N."/>
            <person name="Brettin T."/>
            <person name="Detter J.C."/>
            <person name="Han C."/>
            <person name="Larimer F."/>
            <person name="Land M."/>
            <person name="Hauser L."/>
            <person name="Markowitz V."/>
            <person name="Cheng J.-F."/>
            <person name="Hugenholtz P."/>
            <person name="Woyke T."/>
            <person name="Wu D."/>
            <person name="Spring S."/>
            <person name="Schroeder M."/>
            <person name="Kopitz M."/>
            <person name="Brambilla E."/>
            <person name="Klenk H.-P."/>
            <person name="Eisen J.A."/>
        </authorList>
    </citation>
    <scope>NUCLEOTIDE SEQUENCE</scope>
    <source>
        <strain evidence="1">DSM 3403</strain>
    </source>
</reference>
<gene>
    <name evidence="1" type="ordered locus">Solca_1473</name>
</gene>
<evidence type="ECO:0000313" key="2">
    <source>
        <dbReference type="Proteomes" id="UP000007590"/>
    </source>
</evidence>
<proteinExistence type="predicted"/>
<protein>
    <submittedName>
        <fullName evidence="1">Uncharacterized protein</fullName>
    </submittedName>
</protein>
<sequence length="143" mass="16726">MTMTTLRIDNNATVTDLQRNFNKEYSYLKVEFFRHQHETKKASPKSDQIDSKDLLINYLANGNSNTIDISEDRTVAMVEKDFWEKLGLSAQIFRKSGNLWIETSLTDDWTLSRQNYEGFQLSADAIKHKSLDDRIEENRIDNE</sequence>